<evidence type="ECO:0000256" key="1">
    <source>
        <dbReference type="SAM" id="MobiDB-lite"/>
    </source>
</evidence>
<sequence length="95" mass="10152">MSETVQNIVGSNPQVTYTESGKTIYTNPTTGMSVVYDNAGNYYRVQNAAGQYLDQSGNVSPNNVPLIGPNKTTQTGVPSGVRNGLTHFNNTDPVK</sequence>
<accession>A0AAP1KSX5</accession>
<organism evidence="3 5">
    <name type="scientific">Paraburkholderia fungorum</name>
    <dbReference type="NCBI Taxonomy" id="134537"/>
    <lineage>
        <taxon>Bacteria</taxon>
        <taxon>Pseudomonadati</taxon>
        <taxon>Pseudomonadota</taxon>
        <taxon>Betaproteobacteria</taxon>
        <taxon>Burkholderiales</taxon>
        <taxon>Burkholderiaceae</taxon>
        <taxon>Paraburkholderia</taxon>
    </lineage>
</organism>
<name>A0AAP1KSX5_9BURK</name>
<reference evidence="2 4" key="1">
    <citation type="submission" date="2020-08" db="EMBL/GenBank/DDBJ databases">
        <title>Genomic Encyclopedia of Type Strains, Phase IV (KMG-V): Genome sequencing to study the core and pangenomes of soil and plant-associated prokaryotes.</title>
        <authorList>
            <person name="Whitman W."/>
        </authorList>
    </citation>
    <scope>NUCLEOTIDE SEQUENCE [LARGE SCALE GENOMIC DNA]</scope>
    <source>
        <strain evidence="2 4">SEMIA 4013</strain>
    </source>
</reference>
<dbReference type="EMBL" id="JACIIK010000004">
    <property type="protein sequence ID" value="MBB6201690.1"/>
    <property type="molecule type" value="Genomic_DNA"/>
</dbReference>
<dbReference type="EMBL" id="JANSLM010000007">
    <property type="protein sequence ID" value="MDT8839784.1"/>
    <property type="molecule type" value="Genomic_DNA"/>
</dbReference>
<dbReference type="Proteomes" id="UP000518681">
    <property type="component" value="Unassembled WGS sequence"/>
</dbReference>
<evidence type="ECO:0000313" key="4">
    <source>
        <dbReference type="Proteomes" id="UP000518681"/>
    </source>
</evidence>
<dbReference type="AlphaFoldDB" id="A0AAP1KSX5"/>
<comment type="caution">
    <text evidence="3">The sequence shown here is derived from an EMBL/GenBank/DDBJ whole genome shotgun (WGS) entry which is preliminary data.</text>
</comment>
<evidence type="ECO:0000313" key="3">
    <source>
        <dbReference type="EMBL" id="MDT8839784.1"/>
    </source>
</evidence>
<gene>
    <name evidence="2" type="ORF">GGD69_002543</name>
    <name evidence="3" type="ORF">ParKJ_20360</name>
</gene>
<feature type="compositionally biased region" description="Polar residues" evidence="1">
    <location>
        <begin position="86"/>
        <end position="95"/>
    </location>
</feature>
<reference evidence="3" key="2">
    <citation type="submission" date="2022-08" db="EMBL/GenBank/DDBJ databases">
        <authorList>
            <person name="Kim S.-J."/>
        </authorList>
    </citation>
    <scope>NUCLEOTIDE SEQUENCE</scope>
    <source>
        <strain evidence="3">KJ</strain>
    </source>
</reference>
<feature type="region of interest" description="Disordered" evidence="1">
    <location>
        <begin position="60"/>
        <end position="95"/>
    </location>
</feature>
<evidence type="ECO:0000313" key="5">
    <source>
        <dbReference type="Proteomes" id="UP001246473"/>
    </source>
</evidence>
<dbReference type="RefSeq" id="WP_106352237.1">
    <property type="nucleotide sequence ID" value="NZ_CP099645.1"/>
</dbReference>
<dbReference type="Proteomes" id="UP001246473">
    <property type="component" value="Unassembled WGS sequence"/>
</dbReference>
<proteinExistence type="predicted"/>
<evidence type="ECO:0000313" key="2">
    <source>
        <dbReference type="EMBL" id="MBB6201690.1"/>
    </source>
</evidence>
<protein>
    <submittedName>
        <fullName evidence="3">Uncharacterized protein</fullName>
    </submittedName>
</protein>